<keyword evidence="2" id="KW-0808">Transferase</keyword>
<dbReference type="InterPro" id="IPR011009">
    <property type="entry name" value="Kinase-like_dom_sf"/>
</dbReference>
<dbReference type="InterPro" id="IPR000719">
    <property type="entry name" value="Prot_kinase_dom"/>
</dbReference>
<reference evidence="5 6" key="1">
    <citation type="submission" date="2017-07" db="EMBL/GenBank/DDBJ databases">
        <title>Draft genome sequence of aerobic hyperthermophilic archaea, Pyrobaculum aerophilum YKB31 and YKB32.</title>
        <authorList>
            <person name="Mochizuki T."/>
            <person name="Berliner A.J."/>
            <person name="Yoshida-Takashima Y."/>
            <person name="Takaki Y."/>
            <person name="Nunoura T."/>
            <person name="Takai K."/>
        </authorList>
    </citation>
    <scope>NUCLEOTIDE SEQUENCE [LARGE SCALE GENOMIC DNA]</scope>
    <source>
        <strain evidence="3 6">YKB31</strain>
        <strain evidence="4 5">YKB32</strain>
    </source>
</reference>
<dbReference type="AlphaFoldDB" id="A0A371QVM5"/>
<dbReference type="Proteomes" id="UP000257123">
    <property type="component" value="Unassembled WGS sequence"/>
</dbReference>
<dbReference type="PROSITE" id="PS50011">
    <property type="entry name" value="PROTEIN_KINASE_DOM"/>
    <property type="match status" value="1"/>
</dbReference>
<dbReference type="EMBL" id="NMUE01000041">
    <property type="protein sequence ID" value="RFA94229.1"/>
    <property type="molecule type" value="Genomic_DNA"/>
</dbReference>
<dbReference type="EMBL" id="DUJP01000006">
    <property type="protein sequence ID" value="HII46092.1"/>
    <property type="molecule type" value="Genomic_DNA"/>
</dbReference>
<gene>
    <name evidence="3" type="ORF">CGL51_10710</name>
    <name evidence="4" type="ORF">CGL52_13780</name>
    <name evidence="2" type="ORF">HA333_01075</name>
</gene>
<evidence type="ECO:0000313" key="4">
    <source>
        <dbReference type="EMBL" id="RFA94898.1"/>
    </source>
</evidence>
<evidence type="ECO:0000313" key="2">
    <source>
        <dbReference type="EMBL" id="HII46092.1"/>
    </source>
</evidence>
<sequence length="76" mass="8233">MVHVAEGHRYLHGCGLYHGDLKPENVIVVGGVCKIADLCSLRKALSAYCKSASPVCTHGYCAPEQKFSDLAGWEIK</sequence>
<evidence type="ECO:0000313" key="3">
    <source>
        <dbReference type="EMBL" id="RFA94229.1"/>
    </source>
</evidence>
<evidence type="ECO:0000259" key="1">
    <source>
        <dbReference type="PROSITE" id="PS50011"/>
    </source>
</evidence>
<reference evidence="2" key="2">
    <citation type="journal article" date="2020" name="bioRxiv">
        <title>A rank-normalized archaeal taxonomy based on genome phylogeny resolves widespread incomplete and uneven classifications.</title>
        <authorList>
            <person name="Rinke C."/>
            <person name="Chuvochina M."/>
            <person name="Mussig A.J."/>
            <person name="Chaumeil P.-A."/>
            <person name="Waite D.W."/>
            <person name="Whitman W.B."/>
            <person name="Parks D.H."/>
            <person name="Hugenholtz P."/>
        </authorList>
    </citation>
    <scope>NUCLEOTIDE SEQUENCE</scope>
    <source>
        <strain evidence="2">UBA8839</strain>
    </source>
</reference>
<proteinExistence type="predicted"/>
<feature type="domain" description="Protein kinase" evidence="1">
    <location>
        <begin position="1"/>
        <end position="76"/>
    </location>
</feature>
<dbReference type="PROSITE" id="PS00108">
    <property type="entry name" value="PROTEIN_KINASE_ST"/>
    <property type="match status" value="1"/>
</dbReference>
<evidence type="ECO:0000313" key="5">
    <source>
        <dbReference type="Proteomes" id="UP000256877"/>
    </source>
</evidence>
<evidence type="ECO:0000313" key="6">
    <source>
        <dbReference type="Proteomes" id="UP000257123"/>
    </source>
</evidence>
<name>A0A371QVM5_9CREN</name>
<accession>A0A371QVM5</accession>
<dbReference type="InterPro" id="IPR008271">
    <property type="entry name" value="Ser/Thr_kinase_AS"/>
</dbReference>
<dbReference type="Gene3D" id="1.10.510.10">
    <property type="entry name" value="Transferase(Phosphotransferase) domain 1"/>
    <property type="match status" value="1"/>
</dbReference>
<dbReference type="Proteomes" id="UP000651120">
    <property type="component" value="Unassembled WGS sequence"/>
</dbReference>
<organism evidence="3 6">
    <name type="scientific">Pyrobaculum aerophilum</name>
    <dbReference type="NCBI Taxonomy" id="13773"/>
    <lineage>
        <taxon>Archaea</taxon>
        <taxon>Thermoproteota</taxon>
        <taxon>Thermoprotei</taxon>
        <taxon>Thermoproteales</taxon>
        <taxon>Thermoproteaceae</taxon>
        <taxon>Pyrobaculum</taxon>
    </lineage>
</organism>
<keyword evidence="2" id="KW-0418">Kinase</keyword>
<dbReference type="GO" id="GO:0004672">
    <property type="term" value="F:protein kinase activity"/>
    <property type="evidence" value="ECO:0007669"/>
    <property type="project" value="InterPro"/>
</dbReference>
<protein>
    <submittedName>
        <fullName evidence="2">Protein kinase</fullName>
    </submittedName>
</protein>
<comment type="caution">
    <text evidence="3">The sequence shown here is derived from an EMBL/GenBank/DDBJ whole genome shotgun (WGS) entry which is preliminary data.</text>
</comment>
<dbReference type="SUPFAM" id="SSF56112">
    <property type="entry name" value="Protein kinase-like (PK-like)"/>
    <property type="match status" value="1"/>
</dbReference>
<dbReference type="Proteomes" id="UP000256877">
    <property type="component" value="Unassembled WGS sequence"/>
</dbReference>
<dbReference type="GO" id="GO:0005524">
    <property type="term" value="F:ATP binding"/>
    <property type="evidence" value="ECO:0007669"/>
    <property type="project" value="InterPro"/>
</dbReference>
<dbReference type="EMBL" id="NMUF01000071">
    <property type="protein sequence ID" value="RFA94898.1"/>
    <property type="molecule type" value="Genomic_DNA"/>
</dbReference>
<dbReference type="Pfam" id="PF00069">
    <property type="entry name" value="Pkinase"/>
    <property type="match status" value="1"/>
</dbReference>